<proteinExistence type="predicted"/>
<dbReference type="PANTHER" id="PTHR35007:SF2">
    <property type="entry name" value="PILUS ASSEMBLE PROTEIN"/>
    <property type="match status" value="1"/>
</dbReference>
<dbReference type="OrthoDB" id="3217742at2"/>
<organism evidence="8 9">
    <name type="scientific">Naasia lichenicola</name>
    <dbReference type="NCBI Taxonomy" id="2565933"/>
    <lineage>
        <taxon>Bacteria</taxon>
        <taxon>Bacillati</taxon>
        <taxon>Actinomycetota</taxon>
        <taxon>Actinomycetes</taxon>
        <taxon>Micrococcales</taxon>
        <taxon>Microbacteriaceae</taxon>
        <taxon>Naasia</taxon>
    </lineage>
</organism>
<dbReference type="InterPro" id="IPR018076">
    <property type="entry name" value="T2SS_GspF_dom"/>
</dbReference>
<dbReference type="GO" id="GO:0005886">
    <property type="term" value="C:plasma membrane"/>
    <property type="evidence" value="ECO:0007669"/>
    <property type="project" value="UniProtKB-SubCell"/>
</dbReference>
<gene>
    <name evidence="8" type="ORF">E6C64_17095</name>
</gene>
<dbReference type="RefSeq" id="WP_136428891.1">
    <property type="nucleotide sequence ID" value="NZ_SSSM01000006.1"/>
</dbReference>
<keyword evidence="2" id="KW-1003">Cell membrane</keyword>
<keyword evidence="5 6" id="KW-0472">Membrane</keyword>
<dbReference type="Pfam" id="PF00482">
    <property type="entry name" value="T2SSF"/>
    <property type="match status" value="1"/>
</dbReference>
<feature type="transmembrane region" description="Helical" evidence="6">
    <location>
        <begin position="256"/>
        <end position="277"/>
    </location>
</feature>
<evidence type="ECO:0000256" key="3">
    <source>
        <dbReference type="ARBA" id="ARBA00022692"/>
    </source>
</evidence>
<evidence type="ECO:0000256" key="6">
    <source>
        <dbReference type="SAM" id="Phobius"/>
    </source>
</evidence>
<evidence type="ECO:0000256" key="4">
    <source>
        <dbReference type="ARBA" id="ARBA00022989"/>
    </source>
</evidence>
<evidence type="ECO:0000256" key="5">
    <source>
        <dbReference type="ARBA" id="ARBA00023136"/>
    </source>
</evidence>
<reference evidence="8 9" key="1">
    <citation type="submission" date="2019-04" db="EMBL/GenBank/DDBJ databases">
        <authorList>
            <person name="Jiang L."/>
        </authorList>
    </citation>
    <scope>NUCLEOTIDE SEQUENCE [LARGE SCALE GENOMIC DNA]</scope>
    <source>
        <strain evidence="8 9">YIM 131853</strain>
    </source>
</reference>
<dbReference type="Proteomes" id="UP000309133">
    <property type="component" value="Unassembled WGS sequence"/>
</dbReference>
<evidence type="ECO:0000256" key="1">
    <source>
        <dbReference type="ARBA" id="ARBA00004651"/>
    </source>
</evidence>
<evidence type="ECO:0000313" key="8">
    <source>
        <dbReference type="EMBL" id="THG28531.1"/>
    </source>
</evidence>
<feature type="transmembrane region" description="Helical" evidence="6">
    <location>
        <begin position="51"/>
        <end position="71"/>
    </location>
</feature>
<dbReference type="AlphaFoldDB" id="A0A4S4FEL3"/>
<dbReference type="PANTHER" id="PTHR35007">
    <property type="entry name" value="INTEGRAL MEMBRANE PROTEIN-RELATED"/>
    <property type="match status" value="1"/>
</dbReference>
<feature type="transmembrane region" description="Helical" evidence="6">
    <location>
        <begin position="6"/>
        <end position="24"/>
    </location>
</feature>
<comment type="caution">
    <text evidence="8">The sequence shown here is derived from an EMBL/GenBank/DDBJ whole genome shotgun (WGS) entry which is preliminary data.</text>
</comment>
<evidence type="ECO:0000313" key="9">
    <source>
        <dbReference type="Proteomes" id="UP000309133"/>
    </source>
</evidence>
<sequence>MTVIVGLLLAAGLLLALSPWLWPARRRVQRPPSRLAVELGDRLVRAGMGRVPLPAFLAISALSGVAIWGIAMALTGISTLASIAGLVGFGLPLGLVGWRAASRRKLSRLGWPDLVDHLLGSVRAGLALPDAVAALSTAGPIALRDPFVAFERDYRATGSFSRSLDDLKAALADPTADRILETLRMAREVGGTELTSVLRALSSNLRQEAAVRAEIEARQSWVANAARLGVAAPWLVLVLLCTRPEAAAAYDTPTGLTVLLAAGAISVVAYRLMLAIGKLPEERRWFR</sequence>
<name>A0A4S4FEL3_9MICO</name>
<keyword evidence="3 6" id="KW-0812">Transmembrane</keyword>
<evidence type="ECO:0000259" key="7">
    <source>
        <dbReference type="Pfam" id="PF00482"/>
    </source>
</evidence>
<keyword evidence="4 6" id="KW-1133">Transmembrane helix</keyword>
<feature type="transmembrane region" description="Helical" evidence="6">
    <location>
        <begin position="77"/>
        <end position="98"/>
    </location>
</feature>
<keyword evidence="9" id="KW-1185">Reference proteome</keyword>
<feature type="transmembrane region" description="Helical" evidence="6">
    <location>
        <begin position="228"/>
        <end position="250"/>
    </location>
</feature>
<comment type="subcellular location">
    <subcellularLocation>
        <location evidence="1">Cell membrane</location>
        <topology evidence="1">Multi-pass membrane protein</topology>
    </subcellularLocation>
</comment>
<feature type="domain" description="Type II secretion system protein GspF" evidence="7">
    <location>
        <begin position="115"/>
        <end position="239"/>
    </location>
</feature>
<protein>
    <submittedName>
        <fullName evidence="8">Type II secretion system protein F</fullName>
    </submittedName>
</protein>
<dbReference type="EMBL" id="SSSM01000006">
    <property type="protein sequence ID" value="THG28531.1"/>
    <property type="molecule type" value="Genomic_DNA"/>
</dbReference>
<accession>A0A4S4FEL3</accession>
<evidence type="ECO:0000256" key="2">
    <source>
        <dbReference type="ARBA" id="ARBA00022475"/>
    </source>
</evidence>